<dbReference type="AlphaFoldDB" id="A0A812R4Q9"/>
<reference evidence="1" key="1">
    <citation type="submission" date="2021-02" db="EMBL/GenBank/DDBJ databases">
        <authorList>
            <person name="Dougan E. K."/>
            <person name="Rhodes N."/>
            <person name="Thang M."/>
            <person name="Chan C."/>
        </authorList>
    </citation>
    <scope>NUCLEOTIDE SEQUENCE</scope>
</reference>
<sequence>MPTPSQFPALQPSELQDRLRLAKTQFDENVETLHEEFERVLSQAHECVRFFDTAARDALSANVDDPSCGTSLRNYGDANVKDTAHKVACPGWCATQPVEVTSGHCCRAHNAKRWRIDWCSGQNLRFRVSKDLQTHGGGL</sequence>
<organism evidence="1 2">
    <name type="scientific">Symbiodinium necroappetens</name>
    <dbReference type="NCBI Taxonomy" id="1628268"/>
    <lineage>
        <taxon>Eukaryota</taxon>
        <taxon>Sar</taxon>
        <taxon>Alveolata</taxon>
        <taxon>Dinophyceae</taxon>
        <taxon>Suessiales</taxon>
        <taxon>Symbiodiniaceae</taxon>
        <taxon>Symbiodinium</taxon>
    </lineage>
</organism>
<dbReference type="EMBL" id="CAJNJA010018253">
    <property type="protein sequence ID" value="CAE7418588.1"/>
    <property type="molecule type" value="Genomic_DNA"/>
</dbReference>
<accession>A0A812R4Q9</accession>
<dbReference type="OrthoDB" id="434060at2759"/>
<evidence type="ECO:0000313" key="2">
    <source>
        <dbReference type="Proteomes" id="UP000601435"/>
    </source>
</evidence>
<gene>
    <name evidence="1" type="ORF">SNEC2469_LOCUS11494</name>
</gene>
<proteinExistence type="predicted"/>
<name>A0A812R4Q9_9DINO</name>
<comment type="caution">
    <text evidence="1">The sequence shown here is derived from an EMBL/GenBank/DDBJ whole genome shotgun (WGS) entry which is preliminary data.</text>
</comment>
<dbReference type="Proteomes" id="UP000601435">
    <property type="component" value="Unassembled WGS sequence"/>
</dbReference>
<keyword evidence="2" id="KW-1185">Reference proteome</keyword>
<protein>
    <submittedName>
        <fullName evidence="1">Uncharacterized protein</fullName>
    </submittedName>
</protein>
<evidence type="ECO:0000313" key="1">
    <source>
        <dbReference type="EMBL" id="CAE7418588.1"/>
    </source>
</evidence>